<dbReference type="EMBL" id="CP119312">
    <property type="protein sequence ID" value="WEK06420.1"/>
    <property type="molecule type" value="Genomic_DNA"/>
</dbReference>
<name>A0AAJ5VYW7_9HYPH</name>
<sequence length="140" mass="15414">MGRFLSGYAAAVAVVMGLGSSVAAQTPETISRIIEELNFNGGYEARVDALIEQFAAKPAVWRNDADPVEVRAETMALQPEAEARLREVLAIKFYEDELQDVLAEVEEAGQVDFTQEGLLYALNHEFDSAISDFVMPMIGW</sequence>
<evidence type="ECO:0000256" key="1">
    <source>
        <dbReference type="SAM" id="SignalP"/>
    </source>
</evidence>
<gene>
    <name evidence="2" type="ORF">P0Y65_09320</name>
</gene>
<dbReference type="AlphaFoldDB" id="A0AAJ5VYW7"/>
<accession>A0AAJ5VYW7</accession>
<proteinExistence type="predicted"/>
<feature type="chain" id="PRO_5042552712" description="DUF4168 domain-containing protein" evidence="1">
    <location>
        <begin position="25"/>
        <end position="140"/>
    </location>
</feature>
<keyword evidence="1" id="KW-0732">Signal</keyword>
<protein>
    <recommendedName>
        <fullName evidence="4">DUF4168 domain-containing protein</fullName>
    </recommendedName>
</protein>
<feature type="signal peptide" evidence="1">
    <location>
        <begin position="1"/>
        <end position="24"/>
    </location>
</feature>
<evidence type="ECO:0008006" key="4">
    <source>
        <dbReference type="Google" id="ProtNLM"/>
    </source>
</evidence>
<evidence type="ECO:0000313" key="2">
    <source>
        <dbReference type="EMBL" id="WEK06420.1"/>
    </source>
</evidence>
<organism evidence="2 3">
    <name type="scientific">Candidatus Devosia phytovorans</name>
    <dbReference type="NCBI Taxonomy" id="3121372"/>
    <lineage>
        <taxon>Bacteria</taxon>
        <taxon>Pseudomonadati</taxon>
        <taxon>Pseudomonadota</taxon>
        <taxon>Alphaproteobacteria</taxon>
        <taxon>Hyphomicrobiales</taxon>
        <taxon>Devosiaceae</taxon>
        <taxon>Devosia</taxon>
    </lineage>
</organism>
<evidence type="ECO:0000313" key="3">
    <source>
        <dbReference type="Proteomes" id="UP001217476"/>
    </source>
</evidence>
<reference evidence="2" key="1">
    <citation type="submission" date="2023-03" db="EMBL/GenBank/DDBJ databases">
        <title>Andean soil-derived lignocellulolytic bacterial consortium as a source of novel taxa and putative plastic-active enzymes.</title>
        <authorList>
            <person name="Diaz-Garcia L."/>
            <person name="Chuvochina M."/>
            <person name="Feuerriegel G."/>
            <person name="Bunk B."/>
            <person name="Sproer C."/>
            <person name="Streit W.R."/>
            <person name="Rodriguez L.M."/>
            <person name="Overmann J."/>
            <person name="Jimenez D.J."/>
        </authorList>
    </citation>
    <scope>NUCLEOTIDE SEQUENCE</scope>
    <source>
        <strain evidence="2">MAG 4196</strain>
    </source>
</reference>
<dbReference type="Proteomes" id="UP001217476">
    <property type="component" value="Chromosome"/>
</dbReference>